<feature type="domain" description="HTH gntR-type" evidence="4">
    <location>
        <begin position="12"/>
        <end position="79"/>
    </location>
</feature>
<dbReference type="Pfam" id="PF07729">
    <property type="entry name" value="FCD"/>
    <property type="match status" value="1"/>
</dbReference>
<dbReference type="InterPro" id="IPR000524">
    <property type="entry name" value="Tscrpt_reg_HTH_GntR"/>
</dbReference>
<keyword evidence="6" id="KW-1185">Reference proteome</keyword>
<dbReference type="RefSeq" id="WP_275821985.1">
    <property type="nucleotide sequence ID" value="NZ_JARHUD010000004.1"/>
</dbReference>
<dbReference type="Gene3D" id="1.20.120.530">
    <property type="entry name" value="GntR ligand-binding domain-like"/>
    <property type="match status" value="1"/>
</dbReference>
<dbReference type="InterPro" id="IPR008920">
    <property type="entry name" value="TF_FadR/GntR_C"/>
</dbReference>
<name>A0ABT5YMD3_9PROT</name>
<keyword evidence="2" id="KW-0238">DNA-binding</keyword>
<dbReference type="InterPro" id="IPR036388">
    <property type="entry name" value="WH-like_DNA-bd_sf"/>
</dbReference>
<dbReference type="SMART" id="SM00345">
    <property type="entry name" value="HTH_GNTR"/>
    <property type="match status" value="1"/>
</dbReference>
<dbReference type="PANTHER" id="PTHR43537:SF53">
    <property type="entry name" value="HTH-TYPE TRANSCRIPTIONAL REPRESSOR NANR"/>
    <property type="match status" value="1"/>
</dbReference>
<keyword evidence="3" id="KW-0804">Transcription</keyword>
<dbReference type="SMART" id="SM00895">
    <property type="entry name" value="FCD"/>
    <property type="match status" value="1"/>
</dbReference>
<dbReference type="InterPro" id="IPR036390">
    <property type="entry name" value="WH_DNA-bd_sf"/>
</dbReference>
<evidence type="ECO:0000256" key="3">
    <source>
        <dbReference type="ARBA" id="ARBA00023163"/>
    </source>
</evidence>
<dbReference type="Proteomes" id="UP001215503">
    <property type="component" value="Unassembled WGS sequence"/>
</dbReference>
<comment type="caution">
    <text evidence="5">The sequence shown here is derived from an EMBL/GenBank/DDBJ whole genome shotgun (WGS) entry which is preliminary data.</text>
</comment>
<keyword evidence="1" id="KW-0805">Transcription regulation</keyword>
<evidence type="ECO:0000259" key="4">
    <source>
        <dbReference type="PROSITE" id="PS50949"/>
    </source>
</evidence>
<dbReference type="CDD" id="cd07377">
    <property type="entry name" value="WHTH_GntR"/>
    <property type="match status" value="1"/>
</dbReference>
<dbReference type="SUPFAM" id="SSF48008">
    <property type="entry name" value="GntR ligand-binding domain-like"/>
    <property type="match status" value="1"/>
</dbReference>
<evidence type="ECO:0000313" key="6">
    <source>
        <dbReference type="Proteomes" id="UP001215503"/>
    </source>
</evidence>
<evidence type="ECO:0000313" key="5">
    <source>
        <dbReference type="EMBL" id="MDF2096003.1"/>
    </source>
</evidence>
<dbReference type="PROSITE" id="PS50949">
    <property type="entry name" value="HTH_GNTR"/>
    <property type="match status" value="1"/>
</dbReference>
<dbReference type="EMBL" id="JARHUD010000004">
    <property type="protein sequence ID" value="MDF2096003.1"/>
    <property type="molecule type" value="Genomic_DNA"/>
</dbReference>
<sequence length="240" mass="26773">MAAAKVHDLTNGSGRQRAYTEIRARILRLEFSPGAELEEGALCTLLGLSRTPIREALIRLASEGLVVLQRGRGARVAPLDISNLRTFFEALDLLQRAVSRLAALRRTGEDLAAIEPHIQAFEESGKRVESLDMAESNYRFHMAIAVAAHSEYLERSYSRVMTEGLRVARVCFSEENDREAPPLSAHVDRTTSEHHALYNALLQQDADEAERLAAEHTILFRNRVAQTLIPIDGLLSHLRV</sequence>
<dbReference type="Pfam" id="PF00392">
    <property type="entry name" value="GntR"/>
    <property type="match status" value="1"/>
</dbReference>
<proteinExistence type="predicted"/>
<organism evidence="5 6">
    <name type="scientific">Aquibaculum arenosum</name>
    <dbReference type="NCBI Taxonomy" id="3032591"/>
    <lineage>
        <taxon>Bacteria</taxon>
        <taxon>Pseudomonadati</taxon>
        <taxon>Pseudomonadota</taxon>
        <taxon>Alphaproteobacteria</taxon>
        <taxon>Rhodospirillales</taxon>
        <taxon>Rhodovibrionaceae</taxon>
        <taxon>Aquibaculum</taxon>
    </lineage>
</organism>
<dbReference type="SUPFAM" id="SSF46785">
    <property type="entry name" value="Winged helix' DNA-binding domain"/>
    <property type="match status" value="1"/>
</dbReference>
<dbReference type="InterPro" id="IPR011711">
    <property type="entry name" value="GntR_C"/>
</dbReference>
<evidence type="ECO:0000256" key="2">
    <source>
        <dbReference type="ARBA" id="ARBA00023125"/>
    </source>
</evidence>
<dbReference type="Gene3D" id="1.10.10.10">
    <property type="entry name" value="Winged helix-like DNA-binding domain superfamily/Winged helix DNA-binding domain"/>
    <property type="match status" value="1"/>
</dbReference>
<protein>
    <submittedName>
        <fullName evidence="5">GntR family transcriptional regulator</fullName>
    </submittedName>
</protein>
<accession>A0ABT5YMD3</accession>
<gene>
    <name evidence="5" type="ORF">P2G67_08455</name>
</gene>
<reference evidence="5 6" key="1">
    <citation type="submission" date="2023-03" db="EMBL/GenBank/DDBJ databases">
        <title>Fodinicurvata sp. CAU 1616 isolated from sea sendiment.</title>
        <authorList>
            <person name="Kim W."/>
        </authorList>
    </citation>
    <scope>NUCLEOTIDE SEQUENCE [LARGE SCALE GENOMIC DNA]</scope>
    <source>
        <strain evidence="5 6">CAU 1616</strain>
    </source>
</reference>
<evidence type="ECO:0000256" key="1">
    <source>
        <dbReference type="ARBA" id="ARBA00023015"/>
    </source>
</evidence>
<dbReference type="PANTHER" id="PTHR43537">
    <property type="entry name" value="TRANSCRIPTIONAL REGULATOR, GNTR FAMILY"/>
    <property type="match status" value="1"/>
</dbReference>